<organism evidence="14 15">
    <name type="scientific">Opacimonas viscosa</name>
    <dbReference type="NCBI Taxonomy" id="2961944"/>
    <lineage>
        <taxon>Bacteria</taxon>
        <taxon>Pseudomonadati</taxon>
        <taxon>Pseudomonadota</taxon>
        <taxon>Gammaproteobacteria</taxon>
        <taxon>Alteromonadales</taxon>
        <taxon>Alteromonadaceae</taxon>
        <taxon>Opacimonas</taxon>
    </lineage>
</organism>
<feature type="compositionally biased region" description="Low complexity" evidence="10">
    <location>
        <begin position="394"/>
        <end position="404"/>
    </location>
</feature>
<dbReference type="SUPFAM" id="SSF47384">
    <property type="entry name" value="Homodimeric domain of signal transducing histidine kinase"/>
    <property type="match status" value="1"/>
</dbReference>
<dbReference type="PRINTS" id="PR00344">
    <property type="entry name" value="BCTRLSENSOR"/>
</dbReference>
<keyword evidence="5" id="KW-0808">Transferase</keyword>
<evidence type="ECO:0000256" key="5">
    <source>
        <dbReference type="ARBA" id="ARBA00022679"/>
    </source>
</evidence>
<evidence type="ECO:0000256" key="8">
    <source>
        <dbReference type="ARBA" id="ARBA00035100"/>
    </source>
</evidence>
<feature type="compositionally biased region" description="Polar residues" evidence="10">
    <location>
        <begin position="405"/>
        <end position="424"/>
    </location>
</feature>
<dbReference type="Gene3D" id="1.10.287.560">
    <property type="entry name" value="Histidine kinase CheA-like, homodimeric domain"/>
    <property type="match status" value="1"/>
</dbReference>
<evidence type="ECO:0000259" key="11">
    <source>
        <dbReference type="PROSITE" id="PS50109"/>
    </source>
</evidence>
<comment type="function">
    <text evidence="8">Involved in the transmission of sensory signals from the chemoreceptors to the flagellar motors. CheA is autophosphorylated; it can transfer its phosphate group to either CheB or CheY.</text>
</comment>
<evidence type="ECO:0000259" key="13">
    <source>
        <dbReference type="PROSITE" id="PS50894"/>
    </source>
</evidence>
<evidence type="ECO:0000256" key="10">
    <source>
        <dbReference type="SAM" id="MobiDB-lite"/>
    </source>
</evidence>
<dbReference type="PANTHER" id="PTHR43395:SF1">
    <property type="entry name" value="CHEMOTAXIS PROTEIN CHEA"/>
    <property type="match status" value="1"/>
</dbReference>
<feature type="region of interest" description="Disordered" evidence="10">
    <location>
        <begin position="389"/>
        <end position="425"/>
    </location>
</feature>
<dbReference type="InterPro" id="IPR004358">
    <property type="entry name" value="Sig_transdc_His_kin-like_C"/>
</dbReference>
<keyword evidence="15" id="KW-1185">Reference proteome</keyword>
<dbReference type="InterPro" id="IPR002545">
    <property type="entry name" value="CheW-lke_dom"/>
</dbReference>
<dbReference type="SUPFAM" id="SSF50341">
    <property type="entry name" value="CheW-like"/>
    <property type="match status" value="1"/>
</dbReference>
<dbReference type="InterPro" id="IPR003594">
    <property type="entry name" value="HATPase_dom"/>
</dbReference>
<evidence type="ECO:0000313" key="14">
    <source>
        <dbReference type="EMBL" id="MCP3429444.1"/>
    </source>
</evidence>
<sequence length="971" mass="106999">MDSMLNAFITESRDSLEVISNCFLALENDPQNANTLDELFRSVHTMKGSSGLFDIVPFTKVVHAAEDVLDQVRDGEVTLTSEHIDLFLDSMDQVSAWLDALEEDAELETNASSISDQLSSQLRAIIGSTGAPMTAEEDMVTVVELTAAPNWLMQLSHEARIGLFRQLQQADQHLLVVAYTPDESCFFNGDDPIRLMQLMPGMETLVLETTSDLPDDLSTLDPFLCQLKCHALSSGDYDTCHNHLKYVSDQCEFFTMDRSFLAVPEGDYAPTDAYKLFIDDVNFSAINADWDKLSRQVNEMASIKANAPYQQNLIEWLAFLATELEPNARVIKALLNALKDGQFVLENSQTVAQKVAADQFTPIQAAMDDLIFAGQESGVLETADAANNATQSGHTTNHVNVHNNSLDSLPNAPSSEFGSDTQASDADWNNDIAHDMVTENTTVQNPDLHWADAIIQVQSLILNQEYPEQVFAGKILSTVQTIKNVCAVLNKDVGDIDAIAQNAIKQNDVSVLLVLLDGMFKPVLDKTVAVCANDSEKQKAPKRQTNPDIAQTLAANTNAQEANPAQPEKVAEKKAKKDTSSMQKTLRVDQYRIDALMDLVGELVVAKNALPFLAKKAEEEFGVKALAKEIQSQYSVINRLSDEMQSAMMQVRMVPLSTVFQRFPRLVRDLSRKLGKNINLVLEGEETEADKNVVEELSDPLIHLVRNSLDHGLETPEERVAKGKSEQGTLTLRAIPHDDQVLIEIVDDGKGIDPDVIKRKAYEKGIIDEQRLDTITDNESLNLIFAAGFSTAEAISDLSGRGVGMDVVRTVIQEAGGTVGIESELGKGTTIRLSLPLSMAVTRIMMIESGTQCYGINMQSIVETVKVPSNTIHRIKQSETLILRGRVVPIFHLHDLLQTHSERKESDELCVLVVMHHGEEIGLVVDEFHEGIDTIQKPLEGIMASYPFYSGTALLGDGRVLLVLNTEELLV</sequence>
<proteinExistence type="predicted"/>
<keyword evidence="7" id="KW-0902">Two-component regulatory system</keyword>
<dbReference type="Gene3D" id="1.20.120.160">
    <property type="entry name" value="HPT domain"/>
    <property type="match status" value="1"/>
</dbReference>
<evidence type="ECO:0000256" key="6">
    <source>
        <dbReference type="ARBA" id="ARBA00022777"/>
    </source>
</evidence>
<evidence type="ECO:0000256" key="7">
    <source>
        <dbReference type="ARBA" id="ARBA00023012"/>
    </source>
</evidence>
<dbReference type="Pfam" id="PF01584">
    <property type="entry name" value="CheW"/>
    <property type="match status" value="1"/>
</dbReference>
<dbReference type="SMART" id="SM01231">
    <property type="entry name" value="H-kinase_dim"/>
    <property type="match status" value="1"/>
</dbReference>
<dbReference type="CDD" id="cd16916">
    <property type="entry name" value="HATPase_CheA-like"/>
    <property type="match status" value="1"/>
</dbReference>
<feature type="domain" description="CheW-like" evidence="12">
    <location>
        <begin position="841"/>
        <end position="971"/>
    </location>
</feature>
<dbReference type="PROSITE" id="PS50109">
    <property type="entry name" value="HIS_KIN"/>
    <property type="match status" value="1"/>
</dbReference>
<dbReference type="CDD" id="cd00088">
    <property type="entry name" value="HPT"/>
    <property type="match status" value="1"/>
</dbReference>
<feature type="domain" description="HPt" evidence="13">
    <location>
        <begin position="1"/>
        <end position="101"/>
    </location>
</feature>
<dbReference type="InterPro" id="IPR004105">
    <property type="entry name" value="CheA-like_dim"/>
</dbReference>
<evidence type="ECO:0000256" key="1">
    <source>
        <dbReference type="ARBA" id="ARBA00000085"/>
    </source>
</evidence>
<dbReference type="SMART" id="SM00387">
    <property type="entry name" value="HATPase_c"/>
    <property type="match status" value="1"/>
</dbReference>
<dbReference type="InterPro" id="IPR005467">
    <property type="entry name" value="His_kinase_dom"/>
</dbReference>
<dbReference type="PANTHER" id="PTHR43395">
    <property type="entry name" value="SENSOR HISTIDINE KINASE CHEA"/>
    <property type="match status" value="1"/>
</dbReference>
<feature type="domain" description="Histidine kinase" evidence="11">
    <location>
        <begin position="594"/>
        <end position="839"/>
    </location>
</feature>
<dbReference type="Gene3D" id="3.30.565.10">
    <property type="entry name" value="Histidine kinase-like ATPase, C-terminal domain"/>
    <property type="match status" value="1"/>
</dbReference>
<feature type="region of interest" description="Disordered" evidence="10">
    <location>
        <begin position="557"/>
        <end position="581"/>
    </location>
</feature>
<dbReference type="GO" id="GO:0000155">
    <property type="term" value="F:phosphorelay sensor kinase activity"/>
    <property type="evidence" value="ECO:0007669"/>
    <property type="project" value="InterPro"/>
</dbReference>
<gene>
    <name evidence="14" type="ORF">NLF92_10855</name>
</gene>
<evidence type="ECO:0000256" key="3">
    <source>
        <dbReference type="ARBA" id="ARBA00021495"/>
    </source>
</evidence>
<dbReference type="EC" id="2.7.13.3" evidence="2"/>
<dbReference type="Pfam" id="PF02518">
    <property type="entry name" value="HATPase_c"/>
    <property type="match status" value="1"/>
</dbReference>
<dbReference type="FunFam" id="3.30.565.10:FF:000016">
    <property type="entry name" value="Chemotaxis protein CheA, putative"/>
    <property type="match status" value="1"/>
</dbReference>
<evidence type="ECO:0000313" key="15">
    <source>
        <dbReference type="Proteomes" id="UP001165413"/>
    </source>
</evidence>
<dbReference type="GO" id="GO:0005737">
    <property type="term" value="C:cytoplasm"/>
    <property type="evidence" value="ECO:0007669"/>
    <property type="project" value="InterPro"/>
</dbReference>
<comment type="caution">
    <text evidence="14">The sequence shown here is derived from an EMBL/GenBank/DDBJ whole genome shotgun (WGS) entry which is preliminary data.</text>
</comment>
<dbReference type="PROSITE" id="PS50894">
    <property type="entry name" value="HPT"/>
    <property type="match status" value="1"/>
</dbReference>
<feature type="compositionally biased region" description="Basic and acidic residues" evidence="10">
    <location>
        <begin position="569"/>
        <end position="579"/>
    </location>
</feature>
<dbReference type="InterPro" id="IPR036890">
    <property type="entry name" value="HATPase_C_sf"/>
</dbReference>
<dbReference type="Proteomes" id="UP001165413">
    <property type="component" value="Unassembled WGS sequence"/>
</dbReference>
<dbReference type="PROSITE" id="PS50851">
    <property type="entry name" value="CHEW"/>
    <property type="match status" value="1"/>
</dbReference>
<name>A0AA42BMB6_9ALTE</name>
<evidence type="ECO:0000256" key="9">
    <source>
        <dbReference type="PROSITE-ProRule" id="PRU00110"/>
    </source>
</evidence>
<dbReference type="GO" id="GO:0006935">
    <property type="term" value="P:chemotaxis"/>
    <property type="evidence" value="ECO:0007669"/>
    <property type="project" value="InterPro"/>
</dbReference>
<dbReference type="InterPro" id="IPR008207">
    <property type="entry name" value="Sig_transdc_His_kin_Hpt_dom"/>
</dbReference>
<dbReference type="SUPFAM" id="SSF55874">
    <property type="entry name" value="ATPase domain of HSP90 chaperone/DNA topoisomerase II/histidine kinase"/>
    <property type="match status" value="1"/>
</dbReference>
<dbReference type="InterPro" id="IPR036097">
    <property type="entry name" value="HisK_dim/P_sf"/>
</dbReference>
<keyword evidence="6" id="KW-0418">Kinase</keyword>
<dbReference type="RefSeq" id="WP_254101782.1">
    <property type="nucleotide sequence ID" value="NZ_JANATA010000021.1"/>
</dbReference>
<protein>
    <recommendedName>
        <fullName evidence="3">Chemotaxis protein CheA</fullName>
        <ecNumber evidence="2">2.7.13.3</ecNumber>
    </recommendedName>
</protein>
<dbReference type="InterPro" id="IPR036641">
    <property type="entry name" value="HPT_dom_sf"/>
</dbReference>
<evidence type="ECO:0000256" key="4">
    <source>
        <dbReference type="ARBA" id="ARBA00022553"/>
    </source>
</evidence>
<dbReference type="AlphaFoldDB" id="A0AA42BMB6"/>
<evidence type="ECO:0000256" key="2">
    <source>
        <dbReference type="ARBA" id="ARBA00012438"/>
    </source>
</evidence>
<accession>A0AA42BMB6</accession>
<dbReference type="SMART" id="SM00260">
    <property type="entry name" value="CheW"/>
    <property type="match status" value="1"/>
</dbReference>
<dbReference type="EMBL" id="JANATA010000021">
    <property type="protein sequence ID" value="MCP3429444.1"/>
    <property type="molecule type" value="Genomic_DNA"/>
</dbReference>
<dbReference type="Gene3D" id="2.40.50.180">
    <property type="entry name" value="CheA-289, Domain 4"/>
    <property type="match status" value="1"/>
</dbReference>
<dbReference type="Pfam" id="PF02895">
    <property type="entry name" value="H-kinase_dim"/>
    <property type="match status" value="1"/>
</dbReference>
<feature type="modified residue" description="Phosphohistidine" evidence="9">
    <location>
        <position position="44"/>
    </location>
</feature>
<reference evidence="14" key="1">
    <citation type="submission" date="2022-07" db="EMBL/GenBank/DDBJ databases">
        <title>Characterization of the Novel Bacterium Alteromonas immobilis LMIT006 and Alteromonas gregis LMIT007.</title>
        <authorList>
            <person name="Lin X."/>
        </authorList>
    </citation>
    <scope>NUCLEOTIDE SEQUENCE</scope>
    <source>
        <strain evidence="14">LMIT007</strain>
    </source>
</reference>
<dbReference type="Pfam" id="PF01627">
    <property type="entry name" value="Hpt"/>
    <property type="match status" value="1"/>
</dbReference>
<evidence type="ECO:0000259" key="12">
    <source>
        <dbReference type="PROSITE" id="PS50851"/>
    </source>
</evidence>
<dbReference type="SUPFAM" id="SSF47226">
    <property type="entry name" value="Histidine-containing phosphotransfer domain, HPT domain"/>
    <property type="match status" value="1"/>
</dbReference>
<dbReference type="InterPro" id="IPR051315">
    <property type="entry name" value="Bact_Chemotaxis_CheA"/>
</dbReference>
<dbReference type="InterPro" id="IPR037006">
    <property type="entry name" value="CheA-like_homodim_sf"/>
</dbReference>
<dbReference type="SMART" id="SM00073">
    <property type="entry name" value="HPT"/>
    <property type="match status" value="1"/>
</dbReference>
<comment type="catalytic activity">
    <reaction evidence="1">
        <text>ATP + protein L-histidine = ADP + protein N-phospho-L-histidine.</text>
        <dbReference type="EC" id="2.7.13.3"/>
    </reaction>
</comment>
<keyword evidence="4 9" id="KW-0597">Phosphoprotein</keyword>
<dbReference type="InterPro" id="IPR036061">
    <property type="entry name" value="CheW-like_dom_sf"/>
</dbReference>